<dbReference type="RefSeq" id="WP_140689372.1">
    <property type="nucleotide sequence ID" value="NZ_RCZG01000002.1"/>
</dbReference>
<keyword evidence="2" id="KW-1185">Reference proteome</keyword>
<evidence type="ECO:0000313" key="2">
    <source>
        <dbReference type="Proteomes" id="UP000320095"/>
    </source>
</evidence>
<reference evidence="1 2" key="1">
    <citation type="journal article" date="2019" name="Environ. Microbiol.">
        <title>Species interactions and distinct microbial communities in high Arctic permafrost affected cryosols are associated with the CH4 and CO2 gas fluxes.</title>
        <authorList>
            <person name="Altshuler I."/>
            <person name="Hamel J."/>
            <person name="Turney S."/>
            <person name="Magnuson E."/>
            <person name="Levesque R."/>
            <person name="Greer C."/>
            <person name="Whyte L.G."/>
        </authorList>
    </citation>
    <scope>NUCLEOTIDE SEQUENCE [LARGE SCALE GENOMIC DNA]</scope>
    <source>
        <strain evidence="1 2">S5.20</strain>
    </source>
</reference>
<sequence length="425" mass="44407">MTNQRLTPADAQTFWLASKIPNDTFLLFGFAGAPTDLEYTLGECEVRGRSCTDLSLRVNDRGSRGYPSWVWRGVDRSQFIAHAIEDRTWAGCLTEVCALIAEQLDAADAAWRLYVFTDILGVPGVDGPGSVAVLQISHALGGGGRTSAHAALMFGRAGGHVPGIHPPSAGPFALPLAGFRAARAYRDMLADVESGDVPAQAELRPLLRTNDRPAGPRALRTVTRRRSELSGSTVTVAVLSAVSVALAGHLGALGDDPSTLGAEVPMTKPLPRLAYNHFGNVGVGLYPELTADERTAHIAADLAARRVRAEHQAMRAADLAFAATPARLLRWGMTRFDPDVRPAAVTGNTVVSSVNCGVADFAFGGAPVVMAAAFAGLSPMMGLTHVVVGVGDTVTVSVHAAESALGGPGGMDDYVARLNAALAKA</sequence>
<dbReference type="Proteomes" id="UP000320095">
    <property type="component" value="Unassembled WGS sequence"/>
</dbReference>
<gene>
    <name evidence="1" type="ORF">EAH80_07970</name>
</gene>
<proteinExistence type="predicted"/>
<organism evidence="1 2">
    <name type="scientific">Mycolicibacterium hodleri</name>
    <dbReference type="NCBI Taxonomy" id="49897"/>
    <lineage>
        <taxon>Bacteria</taxon>
        <taxon>Bacillati</taxon>
        <taxon>Actinomycetota</taxon>
        <taxon>Actinomycetes</taxon>
        <taxon>Mycobacteriales</taxon>
        <taxon>Mycobacteriaceae</taxon>
        <taxon>Mycolicibacterium</taxon>
    </lineage>
</organism>
<dbReference type="EMBL" id="RCZG01000002">
    <property type="protein sequence ID" value="TPG35946.1"/>
    <property type="molecule type" value="Genomic_DNA"/>
</dbReference>
<comment type="caution">
    <text evidence="1">The sequence shown here is derived from an EMBL/GenBank/DDBJ whole genome shotgun (WGS) entry which is preliminary data.</text>
</comment>
<accession>A0A502EHH2</accession>
<dbReference type="AlphaFoldDB" id="A0A502EHH2"/>
<evidence type="ECO:0000313" key="1">
    <source>
        <dbReference type="EMBL" id="TPG35946.1"/>
    </source>
</evidence>
<name>A0A502EHH2_9MYCO</name>
<dbReference type="OrthoDB" id="4370976at2"/>
<protein>
    <submittedName>
        <fullName evidence="1">DUF1298 domain-containing protein</fullName>
    </submittedName>
</protein>